<accession>R4YNU1</accession>
<sequence length="127" mass="14788">MIFNNMILILPFTLLMASCSIPENINEKWYQQRWCEQKDGQVEVILKDKTRCDCLTDDYAIEVDFSRKWAEAVGQSLHYAKMTGKQAGILLIVENKNDKKHLARLKSVITFHNLPITVWTTRQSELD</sequence>
<evidence type="ECO:0000313" key="2">
    <source>
        <dbReference type="Proteomes" id="UP000032749"/>
    </source>
</evidence>
<proteinExistence type="predicted"/>
<dbReference type="KEGG" id="oai:OLEAN_C25010"/>
<reference evidence="1 2" key="1">
    <citation type="journal article" date="2013" name="Nat. Commun.">
        <title>Genome sequence and functional genomic analysis of the oil-degrading bacterium Oleispira antarctica.</title>
        <authorList>
            <person name="Kube M."/>
            <person name="Chernikova T.N."/>
            <person name="Al-Ramahi Y."/>
            <person name="Beloqui A."/>
            <person name="Lopez-Cortez N."/>
            <person name="Guazzaroni M.E."/>
            <person name="Heipieper H.J."/>
            <person name="Klages S."/>
            <person name="Kotsyurbenko O.R."/>
            <person name="Langer I."/>
            <person name="Nechitaylo T.Y."/>
            <person name="Lunsdorf H."/>
            <person name="Fernandez M."/>
            <person name="Juarez S."/>
            <person name="Ciordia S."/>
            <person name="Singer A."/>
            <person name="Kagan O."/>
            <person name="Egorova O."/>
            <person name="Petit P.A."/>
            <person name="Stogios P."/>
            <person name="Kim Y."/>
            <person name="Tchigvintsev A."/>
            <person name="Flick R."/>
            <person name="Denaro R."/>
            <person name="Genovese M."/>
            <person name="Albar J.P."/>
            <person name="Reva O.N."/>
            <person name="Martinez-Gomariz M."/>
            <person name="Tran H."/>
            <person name="Ferrer M."/>
            <person name="Savchenko A."/>
            <person name="Yakunin A.F."/>
            <person name="Yakimov M.M."/>
            <person name="Golyshina O.V."/>
            <person name="Reinhardt R."/>
            <person name="Golyshin P.N."/>
        </authorList>
    </citation>
    <scope>NUCLEOTIDE SEQUENCE [LARGE SCALE GENOMIC DNA]</scope>
</reference>
<name>R4YNU1_OLEAN</name>
<dbReference type="OrthoDB" id="6227310at2"/>
<gene>
    <name evidence="1" type="ORF">OLEAN_C25010</name>
</gene>
<dbReference type="HOGENOM" id="CLU_136106_0_0_6"/>
<evidence type="ECO:0000313" key="1">
    <source>
        <dbReference type="EMBL" id="CCK76677.1"/>
    </source>
</evidence>
<dbReference type="STRING" id="698738.OLEAN_C25010"/>
<keyword evidence="2" id="KW-1185">Reference proteome</keyword>
<dbReference type="Proteomes" id="UP000032749">
    <property type="component" value="Chromosome"/>
</dbReference>
<organism evidence="1 2">
    <name type="scientific">Oleispira antarctica RB-8</name>
    <dbReference type="NCBI Taxonomy" id="698738"/>
    <lineage>
        <taxon>Bacteria</taxon>
        <taxon>Pseudomonadati</taxon>
        <taxon>Pseudomonadota</taxon>
        <taxon>Gammaproteobacteria</taxon>
        <taxon>Oceanospirillales</taxon>
        <taxon>Oceanospirillaceae</taxon>
        <taxon>Oleispira</taxon>
    </lineage>
</organism>
<protein>
    <submittedName>
        <fullName evidence="1">Uncharacterized protein</fullName>
    </submittedName>
</protein>
<dbReference type="AlphaFoldDB" id="R4YNU1"/>
<dbReference type="EMBL" id="FO203512">
    <property type="protein sequence ID" value="CCK76677.1"/>
    <property type="molecule type" value="Genomic_DNA"/>
</dbReference>